<feature type="domain" description="CBS" evidence="2">
    <location>
        <begin position="43"/>
        <end position="95"/>
    </location>
</feature>
<dbReference type="Proteomes" id="UP000886005">
    <property type="component" value="Unassembled WGS sequence"/>
</dbReference>
<protein>
    <submittedName>
        <fullName evidence="3">CBS domain-containing protein</fullName>
    </submittedName>
</protein>
<sequence length="95" mass="10721">HKRGICPVVDDEQHLLGVVTTGDLNRLLEVKKDFFDIPVSRVMNPTPKTCRADDLAVLAYQKMEKYKIIAMPVLEDGRLVGVVHLHDLMQQGIAR</sequence>
<dbReference type="PANTHER" id="PTHR42745">
    <property type="match status" value="1"/>
</dbReference>
<gene>
    <name evidence="3" type="ORF">ENJ10_04685</name>
</gene>
<dbReference type="PROSITE" id="PS51371">
    <property type="entry name" value="CBS"/>
    <property type="match status" value="1"/>
</dbReference>
<dbReference type="Pfam" id="PF00571">
    <property type="entry name" value="CBS"/>
    <property type="match status" value="2"/>
</dbReference>
<evidence type="ECO:0000313" key="3">
    <source>
        <dbReference type="EMBL" id="HED09961.1"/>
    </source>
</evidence>
<dbReference type="InterPro" id="IPR046342">
    <property type="entry name" value="CBS_dom_sf"/>
</dbReference>
<organism evidence="3">
    <name type="scientific">Caldithrix abyssi</name>
    <dbReference type="NCBI Taxonomy" id="187145"/>
    <lineage>
        <taxon>Bacteria</taxon>
        <taxon>Pseudomonadati</taxon>
        <taxon>Calditrichota</taxon>
        <taxon>Calditrichia</taxon>
        <taxon>Calditrichales</taxon>
        <taxon>Calditrichaceae</taxon>
        <taxon>Caldithrix</taxon>
    </lineage>
</organism>
<dbReference type="PANTHER" id="PTHR42745:SF1">
    <property type="entry name" value="ARABINOSE 5-PHOSPHATE ISOMERASE KDSD"/>
    <property type="match status" value="1"/>
</dbReference>
<dbReference type="Gene3D" id="3.10.580.10">
    <property type="entry name" value="CBS-domain"/>
    <property type="match status" value="1"/>
</dbReference>
<dbReference type="SUPFAM" id="SSF54631">
    <property type="entry name" value="CBS-domain pair"/>
    <property type="match status" value="1"/>
</dbReference>
<proteinExistence type="predicted"/>
<keyword evidence="1" id="KW-0129">CBS domain</keyword>
<comment type="caution">
    <text evidence="3">The sequence shown here is derived from an EMBL/GenBank/DDBJ whole genome shotgun (WGS) entry which is preliminary data.</text>
</comment>
<dbReference type="EMBL" id="DRLD01000125">
    <property type="protein sequence ID" value="HED09961.1"/>
    <property type="molecule type" value="Genomic_DNA"/>
</dbReference>
<dbReference type="AlphaFoldDB" id="A0A7V1PUL2"/>
<dbReference type="InterPro" id="IPR000644">
    <property type="entry name" value="CBS_dom"/>
</dbReference>
<dbReference type="InterPro" id="IPR050986">
    <property type="entry name" value="GutQ/KpsF_isomerases"/>
</dbReference>
<accession>A0A7V1PUL2</accession>
<evidence type="ECO:0000259" key="2">
    <source>
        <dbReference type="PROSITE" id="PS51371"/>
    </source>
</evidence>
<reference evidence="3" key="1">
    <citation type="journal article" date="2020" name="mSystems">
        <title>Genome- and Community-Level Interaction Insights into Carbon Utilization and Element Cycling Functions of Hydrothermarchaeota in Hydrothermal Sediment.</title>
        <authorList>
            <person name="Zhou Z."/>
            <person name="Liu Y."/>
            <person name="Xu W."/>
            <person name="Pan J."/>
            <person name="Luo Z.H."/>
            <person name="Li M."/>
        </authorList>
    </citation>
    <scope>NUCLEOTIDE SEQUENCE [LARGE SCALE GENOMIC DNA]</scope>
    <source>
        <strain evidence="3">HyVt-456</strain>
    </source>
</reference>
<feature type="non-terminal residue" evidence="3">
    <location>
        <position position="1"/>
    </location>
</feature>
<name>A0A7V1PUL2_CALAY</name>
<evidence type="ECO:0000256" key="1">
    <source>
        <dbReference type="PROSITE-ProRule" id="PRU00703"/>
    </source>
</evidence>